<evidence type="ECO:0000313" key="3">
    <source>
        <dbReference type="EMBL" id="KII72508.1"/>
    </source>
</evidence>
<comment type="caution">
    <text evidence="3">The sequence shown here is derived from an EMBL/GenBank/DDBJ whole genome shotgun (WGS) entry which is preliminary data.</text>
</comment>
<comment type="subcellular location">
    <subcellularLocation>
        <location evidence="1">Nucleus</location>
    </subcellularLocation>
</comment>
<name>A0A0C2JSW2_THEKT</name>
<dbReference type="OrthoDB" id="8056091at2759"/>
<dbReference type="PANTHER" id="PTHR13129">
    <property type="entry name" value="VPRBP PROTEIN-RELATED"/>
    <property type="match status" value="1"/>
</dbReference>
<organism evidence="3 4">
    <name type="scientific">Thelohanellus kitauei</name>
    <name type="common">Myxosporean</name>
    <dbReference type="NCBI Taxonomy" id="669202"/>
    <lineage>
        <taxon>Eukaryota</taxon>
        <taxon>Metazoa</taxon>
        <taxon>Cnidaria</taxon>
        <taxon>Myxozoa</taxon>
        <taxon>Myxosporea</taxon>
        <taxon>Bivalvulida</taxon>
        <taxon>Platysporina</taxon>
        <taxon>Myxobolidae</taxon>
        <taxon>Thelohanellus</taxon>
    </lineage>
</organism>
<dbReference type="InterPro" id="IPR015943">
    <property type="entry name" value="WD40/YVTN_repeat-like_dom_sf"/>
</dbReference>
<sequence length="325" mass="37944">MKMIHLFQGKIPFPKFTGDFENTSHLTDSFVSYVLNSEWRSYCKLWRIMWRKEMFFMEICWCAGSKPGSQPVKFCFHRCQTLKNVSYSQFTHDEKRIIGINPNFNVDIVDIETGETFLELNNSKRKYYFKGNSPQSCASKSLILSNGELYDAKSGKLIFVFDRLQDMSSGIFSISENEVIFGQEQWDLNIMKIRNHVSDLKHCFLRRTHNEHIYLGYKFILLDDEPGYSYLSSDLVRTKSSLNSLLLMDPQSLEIFYQEDMPLTFKTMYSMEVVVISRDGSRIVVRNVCINVKTYRSLIDESYLFAVFEDGENEKVSDGLYSDSV</sequence>
<evidence type="ECO:0000256" key="2">
    <source>
        <dbReference type="ARBA" id="ARBA00023242"/>
    </source>
</evidence>
<proteinExistence type="predicted"/>
<dbReference type="InterPro" id="IPR011044">
    <property type="entry name" value="Quino_amine_DH_bsu"/>
</dbReference>
<dbReference type="GO" id="GO:0080008">
    <property type="term" value="C:Cul4-RING E3 ubiquitin ligase complex"/>
    <property type="evidence" value="ECO:0007669"/>
    <property type="project" value="TreeGrafter"/>
</dbReference>
<evidence type="ECO:0000313" key="4">
    <source>
        <dbReference type="Proteomes" id="UP000031668"/>
    </source>
</evidence>
<protein>
    <submittedName>
        <fullName evidence="3">Protein VPRBP</fullName>
    </submittedName>
</protein>
<reference evidence="3 4" key="1">
    <citation type="journal article" date="2014" name="Genome Biol. Evol.">
        <title>The genome of the myxosporean Thelohanellus kitauei shows adaptations to nutrient acquisition within its fish host.</title>
        <authorList>
            <person name="Yang Y."/>
            <person name="Xiong J."/>
            <person name="Zhou Z."/>
            <person name="Huo F."/>
            <person name="Miao W."/>
            <person name="Ran C."/>
            <person name="Liu Y."/>
            <person name="Zhang J."/>
            <person name="Feng J."/>
            <person name="Wang M."/>
            <person name="Wang M."/>
            <person name="Wang L."/>
            <person name="Yao B."/>
        </authorList>
    </citation>
    <scope>NUCLEOTIDE SEQUENCE [LARGE SCALE GENOMIC DNA]</scope>
    <source>
        <strain evidence="3">Wuqing</strain>
    </source>
</reference>
<dbReference type="Gene3D" id="2.130.10.10">
    <property type="entry name" value="YVTN repeat-like/Quinoprotein amine dehydrogenase"/>
    <property type="match status" value="1"/>
</dbReference>
<dbReference type="AlphaFoldDB" id="A0A0C2JSW2"/>
<accession>A0A0C2JSW2</accession>
<dbReference type="Proteomes" id="UP000031668">
    <property type="component" value="Unassembled WGS sequence"/>
</dbReference>
<dbReference type="GO" id="GO:0005634">
    <property type="term" value="C:nucleus"/>
    <property type="evidence" value="ECO:0007669"/>
    <property type="project" value="UniProtKB-SubCell"/>
</dbReference>
<dbReference type="GO" id="GO:0016567">
    <property type="term" value="P:protein ubiquitination"/>
    <property type="evidence" value="ECO:0007669"/>
    <property type="project" value="InterPro"/>
</dbReference>
<evidence type="ECO:0000256" key="1">
    <source>
        <dbReference type="ARBA" id="ARBA00004123"/>
    </source>
</evidence>
<gene>
    <name evidence="3" type="ORF">RF11_06346</name>
</gene>
<dbReference type="SUPFAM" id="SSF50969">
    <property type="entry name" value="YVTN repeat-like/Quinoprotein amine dehydrogenase"/>
    <property type="match status" value="1"/>
</dbReference>
<dbReference type="PANTHER" id="PTHR13129:SF4">
    <property type="entry name" value="DDB1- AND CUL4-ASSOCIATED FACTOR 1"/>
    <property type="match status" value="1"/>
</dbReference>
<keyword evidence="4" id="KW-1185">Reference proteome</keyword>
<dbReference type="InterPro" id="IPR033270">
    <property type="entry name" value="VPRBP/DCAF1"/>
</dbReference>
<dbReference type="EMBL" id="JWZT01001194">
    <property type="protein sequence ID" value="KII72508.1"/>
    <property type="molecule type" value="Genomic_DNA"/>
</dbReference>
<keyword evidence="2" id="KW-0539">Nucleus</keyword>